<dbReference type="STRING" id="544718.AAX25_00500"/>
<dbReference type="SUPFAM" id="SSF56784">
    <property type="entry name" value="HAD-like"/>
    <property type="match status" value="1"/>
</dbReference>
<feature type="binding site" evidence="13">
    <location>
        <begin position="9"/>
        <end position="11"/>
    </location>
    <ligand>
        <name>substrate</name>
    </ligand>
</feature>
<dbReference type="EC" id="3.1.3.-" evidence="11"/>
<evidence type="ECO:0000313" key="17">
    <source>
        <dbReference type="Proteomes" id="UP000093281"/>
    </source>
</evidence>
<dbReference type="Gene3D" id="3.40.50.1000">
    <property type="entry name" value="HAD superfamily/HAD-like"/>
    <property type="match status" value="1"/>
</dbReference>
<feature type="binding site" evidence="15">
    <location>
        <position position="128"/>
    </location>
    <ligand>
        <name>Mg(2+)</name>
        <dbReference type="ChEBI" id="CHEBI:18420"/>
    </ligand>
</feature>
<feature type="binding site" evidence="15">
    <location>
        <position position="9"/>
    </location>
    <ligand>
        <name>Mg(2+)</name>
        <dbReference type="ChEBI" id="CHEBI:18420"/>
    </ligand>
</feature>
<dbReference type="PANTHER" id="PTHR42891">
    <property type="entry name" value="D-GLYCERO-BETA-D-MANNO-HEPTOSE-1,7-BISPHOSPHATE 7-PHOSPHATASE"/>
    <property type="match status" value="1"/>
</dbReference>
<evidence type="ECO:0000256" key="13">
    <source>
        <dbReference type="PIRSR" id="PIRSR004682-2"/>
    </source>
</evidence>
<accession>A0A1C0B4Z7</accession>
<gene>
    <name evidence="16" type="primary">gmhB</name>
    <name evidence="16" type="ORF">AAX29_01882</name>
</gene>
<dbReference type="NCBIfam" id="TIGR01656">
    <property type="entry name" value="Histidinol-ppas"/>
    <property type="match status" value="1"/>
</dbReference>
<sequence>MKKRLIFLDRDGVINEDFGYVSKIENFKFCKGVFEACKEFLKLGFEIVIVTNQSGIGRGYYTIDDFKDLTNHMLNEFKKENIDILKVYFCPHNPDLDCSCRKPKNGMVLEALSDFDIDLNNSWLIGDKLSDIECAKNANIPNRVLISEKDEKNEDYFIAKSLFDSLKYIKERYEI</sequence>
<feature type="site" description="Stabilizes the phosphoryl group" evidence="14">
    <location>
        <position position="102"/>
    </location>
</feature>
<comment type="subunit">
    <text evidence="3">Monomer.</text>
</comment>
<evidence type="ECO:0000256" key="1">
    <source>
        <dbReference type="ARBA" id="ARBA00001946"/>
    </source>
</evidence>
<dbReference type="NCBIfam" id="NF006506">
    <property type="entry name" value="PRK08942.1"/>
    <property type="match status" value="1"/>
</dbReference>
<feature type="site" description="Contributes to substrate recognition" evidence="14">
    <location>
        <position position="101"/>
    </location>
</feature>
<dbReference type="GO" id="GO:0016791">
    <property type="term" value="F:phosphatase activity"/>
    <property type="evidence" value="ECO:0007669"/>
    <property type="project" value="InterPro"/>
</dbReference>
<dbReference type="NCBIfam" id="TIGR01662">
    <property type="entry name" value="HAD-SF-IIIA"/>
    <property type="match status" value="1"/>
</dbReference>
<dbReference type="CDD" id="cd07503">
    <property type="entry name" value="HAD_HisB-N"/>
    <property type="match status" value="1"/>
</dbReference>
<feature type="binding site" evidence="15">
    <location>
        <position position="90"/>
    </location>
    <ligand>
        <name>Zn(2+)</name>
        <dbReference type="ChEBI" id="CHEBI:29105"/>
    </ligand>
</feature>
<evidence type="ECO:0000256" key="11">
    <source>
        <dbReference type="PIRNR" id="PIRNR004682"/>
    </source>
</evidence>
<feature type="binding site" evidence="13">
    <location>
        <position position="128"/>
    </location>
    <ligand>
        <name>substrate</name>
    </ligand>
</feature>
<keyword evidence="4 11" id="KW-0963">Cytoplasm</keyword>
<feature type="active site" description="Nucleophile" evidence="12">
    <location>
        <position position="11"/>
    </location>
</feature>
<evidence type="ECO:0000256" key="14">
    <source>
        <dbReference type="PIRSR" id="PIRSR004682-3"/>
    </source>
</evidence>
<evidence type="ECO:0000256" key="7">
    <source>
        <dbReference type="ARBA" id="ARBA00022833"/>
    </source>
</evidence>
<dbReference type="InterPro" id="IPR036412">
    <property type="entry name" value="HAD-like_sf"/>
</dbReference>
<dbReference type="GO" id="GO:0005975">
    <property type="term" value="P:carbohydrate metabolic process"/>
    <property type="evidence" value="ECO:0007669"/>
    <property type="project" value="InterPro"/>
</dbReference>
<feature type="active site" description="Nucleophile" evidence="12">
    <location>
        <position position="9"/>
    </location>
</feature>
<evidence type="ECO:0000256" key="15">
    <source>
        <dbReference type="PIRSR" id="PIRSR004682-4"/>
    </source>
</evidence>
<evidence type="ECO:0000256" key="10">
    <source>
        <dbReference type="ARBA" id="ARBA00061616"/>
    </source>
</evidence>
<dbReference type="NCBIfam" id="TIGR00213">
    <property type="entry name" value="GmhB_yaeD"/>
    <property type="match status" value="1"/>
</dbReference>
<organism evidence="16 17">
    <name type="scientific">Aliarcobacter thereius</name>
    <dbReference type="NCBI Taxonomy" id="544718"/>
    <lineage>
        <taxon>Bacteria</taxon>
        <taxon>Pseudomonadati</taxon>
        <taxon>Campylobacterota</taxon>
        <taxon>Epsilonproteobacteria</taxon>
        <taxon>Campylobacterales</taxon>
        <taxon>Arcobacteraceae</taxon>
        <taxon>Aliarcobacter</taxon>
    </lineage>
</organism>
<feature type="binding site" evidence="13">
    <location>
        <begin position="51"/>
        <end position="54"/>
    </location>
    <ligand>
        <name>substrate</name>
    </ligand>
</feature>
<keyword evidence="8 11" id="KW-0119">Carbohydrate metabolism</keyword>
<dbReference type="PIRSF" id="PIRSF004682">
    <property type="entry name" value="GmhB"/>
    <property type="match status" value="1"/>
</dbReference>
<feature type="site" description="Stabilizes the phosphoryl group" evidence="14">
    <location>
        <position position="51"/>
    </location>
</feature>
<protein>
    <recommendedName>
        <fullName evidence="9 11">D,D-heptose 1,7-bisphosphate phosphatase</fullName>
        <ecNumber evidence="11">3.1.3.-</ecNumber>
    </recommendedName>
</protein>
<evidence type="ECO:0000256" key="9">
    <source>
        <dbReference type="ARBA" id="ARBA00031828"/>
    </source>
</evidence>
<dbReference type="Proteomes" id="UP000093281">
    <property type="component" value="Unassembled WGS sequence"/>
</dbReference>
<dbReference type="GO" id="GO:0005737">
    <property type="term" value="C:cytoplasm"/>
    <property type="evidence" value="ECO:0007669"/>
    <property type="project" value="UniProtKB-SubCell"/>
</dbReference>
<evidence type="ECO:0000313" key="16">
    <source>
        <dbReference type="EMBL" id="OCL97522.1"/>
    </source>
</evidence>
<evidence type="ECO:0000256" key="6">
    <source>
        <dbReference type="ARBA" id="ARBA00022801"/>
    </source>
</evidence>
<dbReference type="OrthoDB" id="9814110at2"/>
<evidence type="ECO:0000256" key="5">
    <source>
        <dbReference type="ARBA" id="ARBA00022723"/>
    </source>
</evidence>
<keyword evidence="6 11" id="KW-0378">Hydrolase</keyword>
<feature type="binding site" evidence="15">
    <location>
        <position position="127"/>
    </location>
    <ligand>
        <name>Mg(2+)</name>
        <dbReference type="ChEBI" id="CHEBI:18420"/>
    </ligand>
</feature>
<comment type="similarity">
    <text evidence="10 11">Belongs to the gmhB family.</text>
</comment>
<reference evidence="17" key="1">
    <citation type="submission" date="2015-05" db="EMBL/GenBank/DDBJ databases">
        <authorList>
            <person name="Rovetto F."/>
            <person name="Cocolin L."/>
            <person name="Illeghems K."/>
            <person name="Van Nieuwerburgh F."/>
            <person name="Houf K."/>
        </authorList>
    </citation>
    <scope>NUCLEOTIDE SEQUENCE [LARGE SCALE GENOMIC DNA]</scope>
    <source>
        <strain evidence="17">DU22</strain>
    </source>
</reference>
<feature type="binding site" evidence="13">
    <location>
        <begin position="101"/>
        <end position="102"/>
    </location>
    <ligand>
        <name>substrate</name>
    </ligand>
</feature>
<feature type="binding site" evidence="13">
    <location>
        <begin position="17"/>
        <end position="20"/>
    </location>
    <ligand>
        <name>substrate</name>
    </ligand>
</feature>
<comment type="cofactor">
    <cofactor evidence="15">
        <name>Zn(2+)</name>
        <dbReference type="ChEBI" id="CHEBI:29105"/>
    </cofactor>
</comment>
<dbReference type="InterPro" id="IPR006543">
    <property type="entry name" value="Histidinol-phos"/>
</dbReference>
<proteinExistence type="inferred from homology"/>
<keyword evidence="15" id="KW-0460">Magnesium</keyword>
<dbReference type="RefSeq" id="WP_066187457.1">
    <property type="nucleotide sequence ID" value="NZ_LCUJ01000010.1"/>
</dbReference>
<name>A0A1C0B4Z7_9BACT</name>
<comment type="caution">
    <text evidence="16">The sequence shown here is derived from an EMBL/GenBank/DDBJ whole genome shotgun (WGS) entry which is preliminary data.</text>
</comment>
<feature type="binding site" evidence="15">
    <location>
        <position position="92"/>
    </location>
    <ligand>
        <name>Zn(2+)</name>
        <dbReference type="ChEBI" id="CHEBI:29105"/>
    </ligand>
</feature>
<feature type="binding site" evidence="15">
    <location>
        <position position="98"/>
    </location>
    <ligand>
        <name>Zn(2+)</name>
        <dbReference type="ChEBI" id="CHEBI:29105"/>
    </ligand>
</feature>
<dbReference type="InterPro" id="IPR006549">
    <property type="entry name" value="HAD-SF_hydro_IIIA"/>
</dbReference>
<keyword evidence="7 15" id="KW-0862">Zinc</keyword>
<comment type="subcellular location">
    <subcellularLocation>
        <location evidence="2 11">Cytoplasm</location>
    </subcellularLocation>
</comment>
<evidence type="ECO:0000256" key="8">
    <source>
        <dbReference type="ARBA" id="ARBA00023277"/>
    </source>
</evidence>
<dbReference type="InterPro" id="IPR004446">
    <property type="entry name" value="Heptose_bisP_phosphatase"/>
</dbReference>
<dbReference type="FunFam" id="3.40.50.1000:FF:000037">
    <property type="entry name" value="D,D-heptose 1,7-bisphosphate phosphatase"/>
    <property type="match status" value="1"/>
</dbReference>
<dbReference type="Pfam" id="PF08645">
    <property type="entry name" value="PNK3P"/>
    <property type="match status" value="1"/>
</dbReference>
<dbReference type="PATRIC" id="fig|544718.51.peg.1848"/>
<evidence type="ECO:0000256" key="12">
    <source>
        <dbReference type="PIRSR" id="PIRSR004682-1"/>
    </source>
</evidence>
<dbReference type="GO" id="GO:0046872">
    <property type="term" value="F:metal ion binding"/>
    <property type="evidence" value="ECO:0007669"/>
    <property type="project" value="UniProtKB-KW"/>
</dbReference>
<dbReference type="EMBL" id="LCUJ01000010">
    <property type="protein sequence ID" value="OCL97522.1"/>
    <property type="molecule type" value="Genomic_DNA"/>
</dbReference>
<dbReference type="PANTHER" id="PTHR42891:SF1">
    <property type="entry name" value="D-GLYCERO-BETA-D-MANNO-HEPTOSE-1,7-BISPHOSPHATE 7-PHOSPHATASE"/>
    <property type="match status" value="1"/>
</dbReference>
<evidence type="ECO:0000256" key="4">
    <source>
        <dbReference type="ARBA" id="ARBA00022490"/>
    </source>
</evidence>
<evidence type="ECO:0000256" key="3">
    <source>
        <dbReference type="ARBA" id="ARBA00011245"/>
    </source>
</evidence>
<dbReference type="InterPro" id="IPR013954">
    <property type="entry name" value="PNK3P"/>
</dbReference>
<evidence type="ECO:0000256" key="2">
    <source>
        <dbReference type="ARBA" id="ARBA00004496"/>
    </source>
</evidence>
<dbReference type="InterPro" id="IPR023214">
    <property type="entry name" value="HAD_sf"/>
</dbReference>
<comment type="cofactor">
    <cofactor evidence="1 15">
        <name>Mg(2+)</name>
        <dbReference type="ChEBI" id="CHEBI:18420"/>
    </cofactor>
</comment>
<feature type="binding site" evidence="15">
    <location>
        <position position="100"/>
    </location>
    <ligand>
        <name>Zn(2+)</name>
        <dbReference type="ChEBI" id="CHEBI:29105"/>
    </ligand>
</feature>
<keyword evidence="5 15" id="KW-0479">Metal-binding</keyword>
<feature type="binding site" evidence="15">
    <location>
        <position position="11"/>
    </location>
    <ligand>
        <name>Mg(2+)</name>
        <dbReference type="ChEBI" id="CHEBI:18420"/>
    </ligand>
</feature>
<dbReference type="AlphaFoldDB" id="A0A1C0B4Z7"/>